<sequence>MLPLGLLTAATGHPMLVELKSGETLNGLLVNCDTWMNLTLREVVQTSADGDKFMRLPEIYVRGSTIKYLRVPDEIIEVVKEQQVKDQAQRGGRGGMHSRGDHRVGLSPSYHFALPYLTDQKPRLTINKMTSFTISDKDLDQIKDQVVVITGASSGIGLATLRRITKHGGKVYAGDLNPLPEPEAASVPFSKLDVTDWKQQVALFKTAEKQYGKIDHVFANAGIAPTISLLEDDVDSNGDLLPPNLKTINVNLLGCLYTVKLGIYHIRKNPAGGSIVITASGSSFTRFPATDYTTTKHAVLGLMRSLTGHLHPNLPIRVNAIAPSWTDTGILSPAVLAAIGEGNCQSADVPARSVTLLMADKKRHGELVYSERGHFKDLENGENGYHHLTAKMLGVEGEEGLSELQVMRDLVKMAEAGRVRQGEDGKPQLV</sequence>
<keyword evidence="2" id="KW-0507">mRNA processing</keyword>
<dbReference type="InterPro" id="IPR036291">
    <property type="entry name" value="NAD(P)-bd_dom_sf"/>
</dbReference>
<dbReference type="FunFam" id="2.30.30.100:FF:000024">
    <property type="entry name" value="U6 snRNA-associated Sm-like protein LSm4"/>
    <property type="match status" value="1"/>
</dbReference>
<keyword evidence="2" id="KW-0508">mRNA splicing</keyword>
<dbReference type="GO" id="GO:0005681">
    <property type="term" value="C:spliceosomal complex"/>
    <property type="evidence" value="ECO:0007669"/>
    <property type="project" value="UniProtKB-KW"/>
</dbReference>
<dbReference type="Gene3D" id="2.30.30.100">
    <property type="match status" value="1"/>
</dbReference>
<gene>
    <name evidence="5" type="ORF">E8E12_004447</name>
</gene>
<evidence type="ECO:0000256" key="3">
    <source>
        <dbReference type="ARBA" id="ARBA00023002"/>
    </source>
</evidence>
<comment type="caution">
    <text evidence="5">The sequence shown here is derived from an EMBL/GenBank/DDBJ whole genome shotgun (WGS) entry which is preliminary data.</text>
</comment>
<feature type="domain" description="Sm" evidence="4">
    <location>
        <begin position="2"/>
        <end position="75"/>
    </location>
</feature>
<dbReference type="PANTHER" id="PTHR43180">
    <property type="entry name" value="3-OXOACYL-(ACYL-CARRIER-PROTEIN) REDUCTASE (AFU_ORTHOLOGUE AFUA_6G11210)"/>
    <property type="match status" value="1"/>
</dbReference>
<dbReference type="Gene3D" id="3.40.50.720">
    <property type="entry name" value="NAD(P)-binding Rossmann-like Domain"/>
    <property type="match status" value="1"/>
</dbReference>
<dbReference type="OrthoDB" id="37659at2759"/>
<dbReference type="InterPro" id="IPR010920">
    <property type="entry name" value="LSM_dom_sf"/>
</dbReference>
<dbReference type="GO" id="GO:0000398">
    <property type="term" value="P:mRNA splicing, via spliceosome"/>
    <property type="evidence" value="ECO:0007669"/>
    <property type="project" value="InterPro"/>
</dbReference>
<dbReference type="SUPFAM" id="SSF51735">
    <property type="entry name" value="NAD(P)-binding Rossmann-fold domains"/>
    <property type="match status" value="1"/>
</dbReference>
<dbReference type="InterPro" id="IPR034101">
    <property type="entry name" value="Lsm4"/>
</dbReference>
<evidence type="ECO:0000256" key="2">
    <source>
        <dbReference type="ARBA" id="ARBA00022728"/>
    </source>
</evidence>
<dbReference type="SMART" id="SM00651">
    <property type="entry name" value="Sm"/>
    <property type="match status" value="1"/>
</dbReference>
<keyword evidence="6" id="KW-1185">Reference proteome</keyword>
<keyword evidence="2" id="KW-0747">Spliceosome</keyword>
<dbReference type="Pfam" id="PF01423">
    <property type="entry name" value="LSM"/>
    <property type="match status" value="1"/>
</dbReference>
<dbReference type="GO" id="GO:0000956">
    <property type="term" value="P:nuclear-transcribed mRNA catabolic process"/>
    <property type="evidence" value="ECO:0007669"/>
    <property type="project" value="InterPro"/>
</dbReference>
<dbReference type="PANTHER" id="PTHR43180:SF11">
    <property type="entry name" value="NAD(P)-BINDING PROTEIN"/>
    <property type="match status" value="1"/>
</dbReference>
<organism evidence="5 6">
    <name type="scientific">Didymella heteroderae</name>
    <dbReference type="NCBI Taxonomy" id="1769908"/>
    <lineage>
        <taxon>Eukaryota</taxon>
        <taxon>Fungi</taxon>
        <taxon>Dikarya</taxon>
        <taxon>Ascomycota</taxon>
        <taxon>Pezizomycotina</taxon>
        <taxon>Dothideomycetes</taxon>
        <taxon>Pleosporomycetidae</taxon>
        <taxon>Pleosporales</taxon>
        <taxon>Pleosporineae</taxon>
        <taxon>Didymellaceae</taxon>
        <taxon>Didymella</taxon>
    </lineage>
</organism>
<evidence type="ECO:0000259" key="4">
    <source>
        <dbReference type="PROSITE" id="PS52002"/>
    </source>
</evidence>
<evidence type="ECO:0000313" key="5">
    <source>
        <dbReference type="EMBL" id="KAF3039892.1"/>
    </source>
</evidence>
<dbReference type="PROSITE" id="PS52002">
    <property type="entry name" value="SM"/>
    <property type="match status" value="1"/>
</dbReference>
<dbReference type="Pfam" id="PF00106">
    <property type="entry name" value="adh_short"/>
    <property type="match status" value="1"/>
</dbReference>
<dbReference type="InterPro" id="IPR001163">
    <property type="entry name" value="Sm_dom_euk/arc"/>
</dbReference>
<keyword evidence="3" id="KW-0560">Oxidoreductase</keyword>
<dbReference type="EMBL" id="SWKV01000028">
    <property type="protein sequence ID" value="KAF3039892.1"/>
    <property type="molecule type" value="Genomic_DNA"/>
</dbReference>
<dbReference type="AlphaFoldDB" id="A0A9P5C1B5"/>
<dbReference type="GO" id="GO:0003723">
    <property type="term" value="F:RNA binding"/>
    <property type="evidence" value="ECO:0007669"/>
    <property type="project" value="InterPro"/>
</dbReference>
<dbReference type="PRINTS" id="PR00081">
    <property type="entry name" value="GDHRDH"/>
</dbReference>
<evidence type="ECO:0000256" key="1">
    <source>
        <dbReference type="ARBA" id="ARBA00006484"/>
    </source>
</evidence>
<accession>A0A9P5C1B5</accession>
<dbReference type="GO" id="GO:0016491">
    <property type="term" value="F:oxidoreductase activity"/>
    <property type="evidence" value="ECO:0007669"/>
    <property type="project" value="UniProtKB-KW"/>
</dbReference>
<reference evidence="5" key="1">
    <citation type="submission" date="2019-04" db="EMBL/GenBank/DDBJ databases">
        <title>Sequencing of skin fungus with MAO and IRED activity.</title>
        <authorList>
            <person name="Marsaioli A.J."/>
            <person name="Bonatto J.M.C."/>
            <person name="Reis Junior O."/>
        </authorList>
    </citation>
    <scope>NUCLEOTIDE SEQUENCE</scope>
    <source>
        <strain evidence="5">28M1</strain>
    </source>
</reference>
<dbReference type="CDD" id="cd01723">
    <property type="entry name" value="LSm4"/>
    <property type="match status" value="1"/>
</dbReference>
<proteinExistence type="inferred from homology"/>
<comment type="similarity">
    <text evidence="1">Belongs to the short-chain dehydrogenases/reductases (SDR) family.</text>
</comment>
<dbReference type="InterPro" id="IPR002347">
    <property type="entry name" value="SDR_fam"/>
</dbReference>
<dbReference type="InterPro" id="IPR047575">
    <property type="entry name" value="Sm"/>
</dbReference>
<protein>
    <recommendedName>
        <fullName evidence="4">Sm domain-containing protein</fullName>
    </recommendedName>
</protein>
<name>A0A9P5C1B5_9PLEO</name>
<evidence type="ECO:0000313" key="6">
    <source>
        <dbReference type="Proteomes" id="UP000758155"/>
    </source>
</evidence>
<dbReference type="SUPFAM" id="SSF50182">
    <property type="entry name" value="Sm-like ribonucleoproteins"/>
    <property type="match status" value="1"/>
</dbReference>
<dbReference type="Proteomes" id="UP000758155">
    <property type="component" value="Unassembled WGS sequence"/>
</dbReference>